<keyword evidence="1" id="KW-0328">Glycosyltransferase</keyword>
<evidence type="ECO:0000313" key="4">
    <source>
        <dbReference type="EMBL" id="MBB6003617.1"/>
    </source>
</evidence>
<dbReference type="Pfam" id="PF01501">
    <property type="entry name" value="Glyco_transf_8"/>
    <property type="match status" value="1"/>
</dbReference>
<keyword evidence="3" id="KW-0479">Metal-binding</keyword>
<dbReference type="Proteomes" id="UP000524404">
    <property type="component" value="Unassembled WGS sequence"/>
</dbReference>
<dbReference type="PANTHER" id="PTHR13778">
    <property type="entry name" value="GLYCOSYLTRANSFERASE 8 DOMAIN-CONTAINING PROTEIN"/>
    <property type="match status" value="1"/>
</dbReference>
<evidence type="ECO:0000256" key="3">
    <source>
        <dbReference type="ARBA" id="ARBA00022723"/>
    </source>
</evidence>
<keyword evidence="5" id="KW-1185">Reference proteome</keyword>
<dbReference type="AlphaFoldDB" id="A0A841EHF0"/>
<dbReference type="InterPro" id="IPR002495">
    <property type="entry name" value="Glyco_trans_8"/>
</dbReference>
<protein>
    <submittedName>
        <fullName evidence="4">Lipopolysaccharide biosynthesis glycosyltransferase</fullName>
    </submittedName>
</protein>
<evidence type="ECO:0000256" key="2">
    <source>
        <dbReference type="ARBA" id="ARBA00022679"/>
    </source>
</evidence>
<dbReference type="InterPro" id="IPR050748">
    <property type="entry name" value="Glycosyltrans_8_dom-fam"/>
</dbReference>
<dbReference type="InterPro" id="IPR029044">
    <property type="entry name" value="Nucleotide-diphossugar_trans"/>
</dbReference>
<reference evidence="4 5" key="1">
    <citation type="submission" date="2020-08" db="EMBL/GenBank/DDBJ databases">
        <title>Functional genomics of gut bacteria from endangered species of beetles.</title>
        <authorList>
            <person name="Carlos-Shanley C."/>
        </authorList>
    </citation>
    <scope>NUCLEOTIDE SEQUENCE [LARGE SCALE GENOMIC DNA]</scope>
    <source>
        <strain evidence="4 5">S00070</strain>
    </source>
</reference>
<evidence type="ECO:0000256" key="1">
    <source>
        <dbReference type="ARBA" id="ARBA00022676"/>
    </source>
</evidence>
<evidence type="ECO:0000313" key="5">
    <source>
        <dbReference type="Proteomes" id="UP000524404"/>
    </source>
</evidence>
<accession>A0A841EHF0</accession>
<dbReference type="RefSeq" id="WP_184134157.1">
    <property type="nucleotide sequence ID" value="NZ_JACHKT010000014.1"/>
</dbReference>
<gene>
    <name evidence="4" type="ORF">HNP25_002275</name>
</gene>
<dbReference type="EMBL" id="JACHKT010000014">
    <property type="protein sequence ID" value="MBB6003617.1"/>
    <property type="molecule type" value="Genomic_DNA"/>
</dbReference>
<organism evidence="4 5">
    <name type="scientific">Arcicella rosea</name>
    <dbReference type="NCBI Taxonomy" id="502909"/>
    <lineage>
        <taxon>Bacteria</taxon>
        <taxon>Pseudomonadati</taxon>
        <taxon>Bacteroidota</taxon>
        <taxon>Cytophagia</taxon>
        <taxon>Cytophagales</taxon>
        <taxon>Flectobacillaceae</taxon>
        <taxon>Arcicella</taxon>
    </lineage>
</organism>
<dbReference type="Gene3D" id="3.90.550.10">
    <property type="entry name" value="Spore Coat Polysaccharide Biosynthesis Protein SpsA, Chain A"/>
    <property type="match status" value="1"/>
</dbReference>
<comment type="caution">
    <text evidence="4">The sequence shown here is derived from an EMBL/GenBank/DDBJ whole genome shotgun (WGS) entry which is preliminary data.</text>
</comment>
<dbReference type="GO" id="GO:0046872">
    <property type="term" value="F:metal ion binding"/>
    <property type="evidence" value="ECO:0007669"/>
    <property type="project" value="UniProtKB-KW"/>
</dbReference>
<dbReference type="SUPFAM" id="SSF53448">
    <property type="entry name" value="Nucleotide-diphospho-sugar transferases"/>
    <property type="match status" value="1"/>
</dbReference>
<dbReference type="PANTHER" id="PTHR13778:SF47">
    <property type="entry name" value="LIPOPOLYSACCHARIDE 1,3-GALACTOSYLTRANSFERASE"/>
    <property type="match status" value="1"/>
</dbReference>
<dbReference type="GO" id="GO:0016757">
    <property type="term" value="F:glycosyltransferase activity"/>
    <property type="evidence" value="ECO:0007669"/>
    <property type="project" value="UniProtKB-KW"/>
</dbReference>
<dbReference type="CDD" id="cd04194">
    <property type="entry name" value="GT8_A4GalT_like"/>
    <property type="match status" value="1"/>
</dbReference>
<keyword evidence="2 4" id="KW-0808">Transferase</keyword>
<name>A0A841EHF0_9BACT</name>
<sequence length="294" mass="34578">MKSLNIVVASDNHYIILLAALIKSIEANLSKGHIITIYIIEDNISNNNKLKLQKSIDTNITTLIWKEMNSVIPEGMKLPLDRSSYPLNIYMRLFIPYFIPKEIERVLYLDVDMIVLKDVATLFENDLEKHVIASVLDPRIITFDNSWGGVLNHDELGLSGKTRYFNTGLILMNTKKWRELNITEKIIDCIDNNKKFANYPDQYGLNVILANQWLELSPLWNHFSTISPKETPYLIHFVERKPIYQAYNYSEEFKKIFYFYLKQTEWKNFKAIGESQRYIKKIKNILNKFKPSWL</sequence>
<proteinExistence type="predicted"/>